<gene>
    <name evidence="1" type="ORF">U6A24_02110</name>
</gene>
<protein>
    <submittedName>
        <fullName evidence="1">Uncharacterized protein</fullName>
    </submittedName>
</protein>
<comment type="caution">
    <text evidence="1">The sequence shown here is derived from an EMBL/GenBank/DDBJ whole genome shotgun (WGS) entry which is preliminary data.</text>
</comment>
<dbReference type="Proteomes" id="UP001327027">
    <property type="component" value="Unassembled WGS sequence"/>
</dbReference>
<evidence type="ECO:0000313" key="1">
    <source>
        <dbReference type="EMBL" id="MEB3344232.1"/>
    </source>
</evidence>
<accession>A0ABU5ZQ83</accession>
<reference evidence="1 2" key="1">
    <citation type="journal article" date="2013" name="Int. J. Syst. Evol. Microbiol.">
        <title>Aquimarina gracilis sp. nov., isolated from the gut microflora of a mussel, Mytilus coruscus, and emended description of Aquimarina spongiae.</title>
        <authorList>
            <person name="Park S.C."/>
            <person name="Choe H.N."/>
            <person name="Baik K.S."/>
            <person name="Seong C.N."/>
        </authorList>
    </citation>
    <scope>NUCLEOTIDE SEQUENCE [LARGE SCALE GENOMIC DNA]</scope>
    <source>
        <strain evidence="1 2">PSC32</strain>
    </source>
</reference>
<sequence>MMVKVKLFLLTLSTVTLICCKGVEPTDQKIEAAFSKINNEKLWDELRKMEIDDQLYRTPLDSIYRVGKKKPENWDSLWQLQEKIDNKNTERLIEITEKYGFPSPHRIDQPIAAWMIFQHSAKKYHKKLKPLLERECEAARIGDVEYEMIKWHLEGRKGFPFEITYPK</sequence>
<dbReference type="EMBL" id="JAYKLX010000001">
    <property type="protein sequence ID" value="MEB3344232.1"/>
    <property type="molecule type" value="Genomic_DNA"/>
</dbReference>
<organism evidence="1 2">
    <name type="scientific">Aquimarina gracilis</name>
    <dbReference type="NCBI Taxonomy" id="874422"/>
    <lineage>
        <taxon>Bacteria</taxon>
        <taxon>Pseudomonadati</taxon>
        <taxon>Bacteroidota</taxon>
        <taxon>Flavobacteriia</taxon>
        <taxon>Flavobacteriales</taxon>
        <taxon>Flavobacteriaceae</taxon>
        <taxon>Aquimarina</taxon>
    </lineage>
</organism>
<dbReference type="RefSeq" id="WP_324178282.1">
    <property type="nucleotide sequence ID" value="NZ_BAABAW010000016.1"/>
</dbReference>
<evidence type="ECO:0000313" key="2">
    <source>
        <dbReference type="Proteomes" id="UP001327027"/>
    </source>
</evidence>
<name>A0ABU5ZQ83_9FLAO</name>
<proteinExistence type="predicted"/>
<keyword evidence="2" id="KW-1185">Reference proteome</keyword>